<dbReference type="PROSITE" id="PS51257">
    <property type="entry name" value="PROKAR_LIPOPROTEIN"/>
    <property type="match status" value="1"/>
</dbReference>
<organism evidence="7 8">
    <name type="scientific">Uliginosibacterium paludis</name>
    <dbReference type="NCBI Taxonomy" id="1615952"/>
    <lineage>
        <taxon>Bacteria</taxon>
        <taxon>Pseudomonadati</taxon>
        <taxon>Pseudomonadota</taxon>
        <taxon>Betaproteobacteria</taxon>
        <taxon>Rhodocyclales</taxon>
        <taxon>Zoogloeaceae</taxon>
        <taxon>Uliginosibacterium</taxon>
    </lineage>
</organism>
<protein>
    <submittedName>
        <fullName evidence="7">ATP synthase subunit I</fullName>
    </submittedName>
</protein>
<evidence type="ECO:0000256" key="3">
    <source>
        <dbReference type="ARBA" id="ARBA00022692"/>
    </source>
</evidence>
<evidence type="ECO:0000256" key="1">
    <source>
        <dbReference type="ARBA" id="ARBA00004651"/>
    </source>
</evidence>
<gene>
    <name evidence="7" type="ORF">ABVT11_06780</name>
</gene>
<evidence type="ECO:0000256" key="4">
    <source>
        <dbReference type="ARBA" id="ARBA00022989"/>
    </source>
</evidence>
<keyword evidence="5 6" id="KW-0472">Membrane</keyword>
<feature type="transmembrane region" description="Helical" evidence="6">
    <location>
        <begin position="88"/>
        <end position="111"/>
    </location>
</feature>
<accession>A0ABV2CPW6</accession>
<keyword evidence="8" id="KW-1185">Reference proteome</keyword>
<reference evidence="7 8" key="1">
    <citation type="submission" date="2024-07" db="EMBL/GenBank/DDBJ databases">
        <title>Uliginosibacterium paludis KCTC:42655.</title>
        <authorList>
            <person name="Kim M.K."/>
        </authorList>
    </citation>
    <scope>NUCLEOTIDE SEQUENCE [LARGE SCALE GENOMIC DNA]</scope>
    <source>
        <strain evidence="7 8">KCTC 42655</strain>
    </source>
</reference>
<evidence type="ECO:0000256" key="2">
    <source>
        <dbReference type="ARBA" id="ARBA00022475"/>
    </source>
</evidence>
<comment type="caution">
    <text evidence="7">The sequence shown here is derived from an EMBL/GenBank/DDBJ whole genome shotgun (WGS) entry which is preliminary data.</text>
</comment>
<dbReference type="Proteomes" id="UP001548590">
    <property type="component" value="Unassembled WGS sequence"/>
</dbReference>
<proteinExistence type="predicted"/>
<sequence>MFKLVGLQILFALACMIGAWLIGGSRSAVSAGLGSTVCWLPTLACVLYLFNSRRRPSGTSALDIFVGEAIKIALALSLLVIIRAEFPGLSWPALIAGLIVTLQANFLALLVKT</sequence>
<dbReference type="EMBL" id="JBEWLZ010000003">
    <property type="protein sequence ID" value="MET1489527.1"/>
    <property type="molecule type" value="Genomic_DNA"/>
</dbReference>
<name>A0ABV2CPW6_9RHOO</name>
<keyword evidence="3 6" id="KW-0812">Transmembrane</keyword>
<comment type="subcellular location">
    <subcellularLocation>
        <location evidence="1">Cell membrane</location>
        <topology evidence="1">Multi-pass membrane protein</topology>
    </subcellularLocation>
</comment>
<evidence type="ECO:0000256" key="6">
    <source>
        <dbReference type="SAM" id="Phobius"/>
    </source>
</evidence>
<keyword evidence="2" id="KW-1003">Cell membrane</keyword>
<evidence type="ECO:0000313" key="7">
    <source>
        <dbReference type="EMBL" id="MET1489527.1"/>
    </source>
</evidence>
<evidence type="ECO:0000256" key="5">
    <source>
        <dbReference type="ARBA" id="ARBA00023136"/>
    </source>
</evidence>
<feature type="transmembrane region" description="Helical" evidence="6">
    <location>
        <begin position="62"/>
        <end position="82"/>
    </location>
</feature>
<evidence type="ECO:0000313" key="8">
    <source>
        <dbReference type="Proteomes" id="UP001548590"/>
    </source>
</evidence>
<dbReference type="InterPro" id="IPR005598">
    <property type="entry name" value="ATP_synth_I"/>
</dbReference>
<dbReference type="RefSeq" id="WP_345925320.1">
    <property type="nucleotide sequence ID" value="NZ_JBDIVF010000002.1"/>
</dbReference>
<feature type="transmembrane region" description="Helical" evidence="6">
    <location>
        <begin position="29"/>
        <end position="50"/>
    </location>
</feature>
<dbReference type="Pfam" id="PF03899">
    <property type="entry name" value="ATP-synt_I"/>
    <property type="match status" value="1"/>
</dbReference>
<keyword evidence="4 6" id="KW-1133">Transmembrane helix</keyword>